<accession>A0ABP5TYY1</accession>
<reference evidence="2" key="1">
    <citation type="journal article" date="2019" name="Int. J. Syst. Evol. Microbiol.">
        <title>The Global Catalogue of Microorganisms (GCM) 10K type strain sequencing project: providing services to taxonomists for standard genome sequencing and annotation.</title>
        <authorList>
            <consortium name="The Broad Institute Genomics Platform"/>
            <consortium name="The Broad Institute Genome Sequencing Center for Infectious Disease"/>
            <person name="Wu L."/>
            <person name="Ma J."/>
        </authorList>
    </citation>
    <scope>NUCLEOTIDE SEQUENCE [LARGE SCALE GENOMIC DNA]</scope>
    <source>
        <strain evidence="2">JCM 3272</strain>
    </source>
</reference>
<proteinExistence type="predicted"/>
<sequence>MALRRRILVGQYDSWGGPALAGAWAVHALGGLGFRPLVAWLLRGYAAPWPHLAGRTPQR</sequence>
<name>A0ABP5TYY1_9ACTN</name>
<keyword evidence="2" id="KW-1185">Reference proteome</keyword>
<organism evidence="1 2">
    <name type="scientific">Dactylosporangium salmoneum</name>
    <dbReference type="NCBI Taxonomy" id="53361"/>
    <lineage>
        <taxon>Bacteria</taxon>
        <taxon>Bacillati</taxon>
        <taxon>Actinomycetota</taxon>
        <taxon>Actinomycetes</taxon>
        <taxon>Micromonosporales</taxon>
        <taxon>Micromonosporaceae</taxon>
        <taxon>Dactylosporangium</taxon>
    </lineage>
</organism>
<evidence type="ECO:0000313" key="1">
    <source>
        <dbReference type="EMBL" id="GAA2362781.1"/>
    </source>
</evidence>
<dbReference type="EMBL" id="BAAARV010000056">
    <property type="protein sequence ID" value="GAA2362781.1"/>
    <property type="molecule type" value="Genomic_DNA"/>
</dbReference>
<protein>
    <submittedName>
        <fullName evidence="1">Uncharacterized protein</fullName>
    </submittedName>
</protein>
<comment type="caution">
    <text evidence="1">The sequence shown here is derived from an EMBL/GenBank/DDBJ whole genome shotgun (WGS) entry which is preliminary data.</text>
</comment>
<dbReference type="Proteomes" id="UP001501444">
    <property type="component" value="Unassembled WGS sequence"/>
</dbReference>
<evidence type="ECO:0000313" key="2">
    <source>
        <dbReference type="Proteomes" id="UP001501444"/>
    </source>
</evidence>
<gene>
    <name evidence="1" type="ORF">GCM10010170_059160</name>
</gene>